<evidence type="ECO:0000259" key="12">
    <source>
        <dbReference type="Pfam" id="PF13718"/>
    </source>
</evidence>
<organism evidence="13 14">
    <name type="scientific">Vibrio astriarenae</name>
    <dbReference type="NCBI Taxonomy" id="1481923"/>
    <lineage>
        <taxon>Bacteria</taxon>
        <taxon>Pseudomonadati</taxon>
        <taxon>Pseudomonadota</taxon>
        <taxon>Gammaproteobacteria</taxon>
        <taxon>Vibrionales</taxon>
        <taxon>Vibrionaceae</taxon>
        <taxon>Vibrio</taxon>
    </lineage>
</organism>
<evidence type="ECO:0000313" key="13">
    <source>
        <dbReference type="EMBL" id="QIA65936.1"/>
    </source>
</evidence>
<dbReference type="InterPro" id="IPR000182">
    <property type="entry name" value="GNAT_dom"/>
</dbReference>
<dbReference type="RefSeq" id="WP_164650832.1">
    <property type="nucleotide sequence ID" value="NZ_CP047476.1"/>
</dbReference>
<evidence type="ECO:0000259" key="10">
    <source>
        <dbReference type="Pfam" id="PF05127"/>
    </source>
</evidence>
<comment type="function">
    <text evidence="9">Catalyzes the formation of N(4)-acetylcytidine (ac(4)C) at the wobble position of tRNA(Met), by using acetyl-CoA as an acetyl donor and ATP (or GTP).</text>
</comment>
<name>A0A7Z2T819_9VIBR</name>
<dbReference type="GO" id="GO:1904812">
    <property type="term" value="P:rRNA acetylation involved in maturation of SSU-rRNA"/>
    <property type="evidence" value="ECO:0007669"/>
    <property type="project" value="TreeGrafter"/>
</dbReference>
<dbReference type="Gene3D" id="3.40.50.11040">
    <property type="match status" value="1"/>
</dbReference>
<dbReference type="GO" id="GO:0002101">
    <property type="term" value="P:tRNA wobble cytosine modification"/>
    <property type="evidence" value="ECO:0007669"/>
    <property type="project" value="UniProtKB-UniRule"/>
</dbReference>
<dbReference type="SUPFAM" id="SSF55729">
    <property type="entry name" value="Acyl-CoA N-acyltransferases (Nat)"/>
    <property type="match status" value="1"/>
</dbReference>
<comment type="catalytic activity">
    <reaction evidence="9">
        <text>cytidine(34) in elongator tRNA(Met) + acetyl-CoA + ATP + H2O = N(4)-acetylcytidine(34) in elongator tRNA(Met) + ADP + phosphate + CoA + H(+)</text>
        <dbReference type="Rhea" id="RHEA:43788"/>
        <dbReference type="Rhea" id="RHEA-COMP:10693"/>
        <dbReference type="Rhea" id="RHEA-COMP:10694"/>
        <dbReference type="ChEBI" id="CHEBI:15377"/>
        <dbReference type="ChEBI" id="CHEBI:15378"/>
        <dbReference type="ChEBI" id="CHEBI:30616"/>
        <dbReference type="ChEBI" id="CHEBI:43474"/>
        <dbReference type="ChEBI" id="CHEBI:57287"/>
        <dbReference type="ChEBI" id="CHEBI:57288"/>
        <dbReference type="ChEBI" id="CHEBI:74900"/>
        <dbReference type="ChEBI" id="CHEBI:82748"/>
        <dbReference type="ChEBI" id="CHEBI:456216"/>
        <dbReference type="EC" id="2.3.1.193"/>
    </reaction>
</comment>
<dbReference type="PANTHER" id="PTHR10925">
    <property type="entry name" value="N-ACETYLTRANSFERASE 10"/>
    <property type="match status" value="1"/>
</dbReference>
<keyword evidence="4 9" id="KW-0819">tRNA processing</keyword>
<evidence type="ECO:0000256" key="5">
    <source>
        <dbReference type="ARBA" id="ARBA00022741"/>
    </source>
</evidence>
<gene>
    <name evidence="9" type="primary">tmcA</name>
    <name evidence="13" type="ORF">GT360_20770</name>
</gene>
<dbReference type="KEGG" id="vas:GT360_20770"/>
<feature type="domain" description="TcmA/NAT10 helicase" evidence="10">
    <location>
        <begin position="178"/>
        <end position="352"/>
    </location>
</feature>
<dbReference type="GO" id="GO:0005737">
    <property type="term" value="C:cytoplasm"/>
    <property type="evidence" value="ECO:0007669"/>
    <property type="project" value="UniProtKB-SubCell"/>
</dbReference>
<dbReference type="InterPro" id="IPR013562">
    <property type="entry name" value="TmcA/NAT10_N"/>
</dbReference>
<dbReference type="HAMAP" id="MF_01886">
    <property type="entry name" value="tRNA_acetyltr_TmcA"/>
    <property type="match status" value="1"/>
</dbReference>
<keyword evidence="14" id="KW-1185">Reference proteome</keyword>
<keyword evidence="8 9" id="KW-0012">Acyltransferase</keyword>
<feature type="domain" description="N-acetyltransferase" evidence="12">
    <location>
        <begin position="388"/>
        <end position="501"/>
    </location>
</feature>
<comment type="caution">
    <text evidence="9">Lacks conserved residue(s) required for the propagation of feature annotation.</text>
</comment>
<evidence type="ECO:0000256" key="4">
    <source>
        <dbReference type="ARBA" id="ARBA00022694"/>
    </source>
</evidence>
<reference evidence="13 14" key="1">
    <citation type="submission" date="2020-01" db="EMBL/GenBank/DDBJ databases">
        <title>Whole genome and functional gene identification of agarase of Vibrio HN897.</title>
        <authorList>
            <person name="Liu Y."/>
            <person name="Zhao Z."/>
        </authorList>
    </citation>
    <scope>NUCLEOTIDE SEQUENCE [LARGE SCALE GENOMIC DNA]</scope>
    <source>
        <strain evidence="13 14">HN897</strain>
    </source>
</reference>
<dbReference type="InterPro" id="IPR038321">
    <property type="entry name" value="TmcA_C_sf"/>
</dbReference>
<comment type="subcellular location">
    <subcellularLocation>
        <location evidence="9">Cytoplasm</location>
    </subcellularLocation>
</comment>
<evidence type="ECO:0000256" key="2">
    <source>
        <dbReference type="ARBA" id="ARBA00022555"/>
    </source>
</evidence>
<dbReference type="GO" id="GO:1990883">
    <property type="term" value="F:18S rRNA cytidine N-acetyltransferase activity"/>
    <property type="evidence" value="ECO:0007669"/>
    <property type="project" value="TreeGrafter"/>
</dbReference>
<feature type="binding site" evidence="9">
    <location>
        <position position="334"/>
    </location>
    <ligand>
        <name>ATP</name>
        <dbReference type="ChEBI" id="CHEBI:30616"/>
    </ligand>
</feature>
<dbReference type="EMBL" id="CP047476">
    <property type="protein sequence ID" value="QIA65936.1"/>
    <property type="molecule type" value="Genomic_DNA"/>
</dbReference>
<evidence type="ECO:0000256" key="9">
    <source>
        <dbReference type="HAMAP-Rule" id="MF_01886"/>
    </source>
</evidence>
<dbReference type="GO" id="GO:0051392">
    <property type="term" value="F:tRNA cytidine N4-acetyltransferase activity"/>
    <property type="evidence" value="ECO:0007669"/>
    <property type="project" value="UniProtKB-UniRule"/>
</dbReference>
<keyword evidence="5 9" id="KW-0547">Nucleotide-binding</keyword>
<keyword evidence="7 9" id="KW-0694">RNA-binding</keyword>
<dbReference type="AlphaFoldDB" id="A0A7Z2T819"/>
<dbReference type="Gene3D" id="3.40.50.300">
    <property type="entry name" value="P-loop containing nucleotide triphosphate hydrolases"/>
    <property type="match status" value="1"/>
</dbReference>
<keyword evidence="6 9" id="KW-0067">ATP-binding</keyword>
<dbReference type="InterPro" id="IPR024914">
    <property type="entry name" value="tRNA_acetyltr_TmcA"/>
</dbReference>
<dbReference type="EC" id="2.3.1.193" evidence="9"/>
<feature type="binding site" evidence="9">
    <location>
        <position position="516"/>
    </location>
    <ligand>
        <name>acetyl-CoA</name>
        <dbReference type="ChEBI" id="CHEBI:57288"/>
    </ligand>
</feature>
<dbReference type="InterPro" id="IPR027417">
    <property type="entry name" value="P-loop_NTPase"/>
</dbReference>
<keyword evidence="2 9" id="KW-0820">tRNA-binding</keyword>
<dbReference type="GO" id="GO:0005524">
    <property type="term" value="F:ATP binding"/>
    <property type="evidence" value="ECO:0007669"/>
    <property type="project" value="UniProtKB-UniRule"/>
</dbReference>
<dbReference type="GO" id="GO:0051391">
    <property type="term" value="P:tRNA acetylation"/>
    <property type="evidence" value="ECO:0007669"/>
    <property type="project" value="UniProtKB-UniRule"/>
</dbReference>
<feature type="binding site" evidence="9">
    <location>
        <position position="158"/>
    </location>
    <ligand>
        <name>ATP</name>
        <dbReference type="ChEBI" id="CHEBI:30616"/>
    </ligand>
</feature>
<dbReference type="Pfam" id="PF08351">
    <property type="entry name" value="TmcA_N"/>
    <property type="match status" value="1"/>
</dbReference>
<dbReference type="InterPro" id="IPR007807">
    <property type="entry name" value="TcmA/NAT10_helicase"/>
</dbReference>
<evidence type="ECO:0000256" key="1">
    <source>
        <dbReference type="ARBA" id="ARBA00022490"/>
    </source>
</evidence>
<accession>A0A7Z2T819</accession>
<dbReference type="Gene3D" id="3.40.630.30">
    <property type="match status" value="1"/>
</dbReference>
<comment type="similarity">
    <text evidence="9">Belongs to the TmcA family.</text>
</comment>
<feature type="domain" description="TmcA/NAT10 N-terminal" evidence="11">
    <location>
        <begin position="3"/>
        <end position="110"/>
    </location>
</feature>
<evidence type="ECO:0000259" key="11">
    <source>
        <dbReference type="Pfam" id="PF08351"/>
    </source>
</evidence>
<dbReference type="SUPFAM" id="SSF52540">
    <property type="entry name" value="P-loop containing nucleoside triphosphate hydrolases"/>
    <property type="match status" value="1"/>
</dbReference>
<feature type="domain" description="N-acetyltransferase" evidence="12">
    <location>
        <begin position="502"/>
        <end position="550"/>
    </location>
</feature>
<protein>
    <recommendedName>
        <fullName evidence="9">tRNA(Met) cytidine acetyltransferase TmcA</fullName>
        <ecNumber evidence="9">2.3.1.193</ecNumber>
    </recommendedName>
</protein>
<proteinExistence type="inferred from homology"/>
<sequence>MSQSISQIQAIISQLQGTNHRRGFYLQADYVGVDAFVQSCIAQYNDPNVAYLGGKVSQNAPCIPYKKGEQLLGQELDVLVVDMVDGFDANSFTAALGAIVGGGVLIVKPWKPDPNNFADVWLERCLHKLVLVSHSNFDSEFCEHTPQTKALPAPFNEQQSAVQAIVKVSEGHRKRPLVLTADRGRGKSSALGIAAAELMSKRCINIAVTAPLQKSVQPVFQHAERVLERVLGRVLNAACHAKGELHFEASSLKFIAPDELLRTQESFDLVLVDEAAAIPLPLLQTMASKFHRIVFSSTVHGYEGSGRGFTLKFLAWLREYRSGMREIHLTQPIRWAKQDPLEAWVFDSFLLDAELDRVELDNHRQDMRLVKHHKSDLIADSQRLKEAFALLVSAHYQTSPNDLFGLLSDSNTHLYSLVSGKQIVGCMLTVEEGRLSETLISDIALGKRRPKGQLVVSSLINHLGVSNAATHRSERIMRIAVHPDWQGNGFGGVMLDKLSRVTDASFISTSFGMTPELVTFWLQNGFTPVKLGSQRDSSSGSYSLIMVKELVGCEVVTNSFARHLPHWLIDKGELLSPQLVRVLLPGTSDSLSTTDLNLLERFTLGGSNVESTSFLIHDLIFSLSQSQLKSCSDFLLSFVLCRMSVEQCCNHYALTGRKQLENRLRVDVATILESL</sequence>
<dbReference type="Gene3D" id="1.20.120.890">
    <property type="entry name" value="tRNA(Met) cytidine acetyltransferase, tail domain"/>
    <property type="match status" value="1"/>
</dbReference>
<keyword evidence="3 9" id="KW-0808">Transferase</keyword>
<evidence type="ECO:0000256" key="8">
    <source>
        <dbReference type="ARBA" id="ARBA00023315"/>
    </source>
</evidence>
<evidence type="ECO:0000256" key="3">
    <source>
        <dbReference type="ARBA" id="ARBA00022679"/>
    </source>
</evidence>
<dbReference type="GO" id="GO:0000049">
    <property type="term" value="F:tRNA binding"/>
    <property type="evidence" value="ECO:0007669"/>
    <property type="project" value="UniProtKB-UniRule"/>
</dbReference>
<evidence type="ECO:0000256" key="7">
    <source>
        <dbReference type="ARBA" id="ARBA00022884"/>
    </source>
</evidence>
<keyword evidence="1 9" id="KW-0963">Cytoplasm</keyword>
<evidence type="ECO:0000256" key="6">
    <source>
        <dbReference type="ARBA" id="ARBA00022840"/>
    </source>
</evidence>
<dbReference type="Pfam" id="PF13718">
    <property type="entry name" value="GNAT_acetyltr_2"/>
    <property type="match status" value="2"/>
</dbReference>
<dbReference type="InterPro" id="IPR032672">
    <property type="entry name" value="TmcA/NAT10/Kre33"/>
</dbReference>
<dbReference type="Pfam" id="PF05127">
    <property type="entry name" value="NAT10_TcmA_helicase"/>
    <property type="match status" value="1"/>
</dbReference>
<evidence type="ECO:0000313" key="14">
    <source>
        <dbReference type="Proteomes" id="UP000464262"/>
    </source>
</evidence>
<dbReference type="PANTHER" id="PTHR10925:SF5">
    <property type="entry name" value="RNA CYTIDINE ACETYLTRANSFERASE"/>
    <property type="match status" value="1"/>
</dbReference>
<dbReference type="Proteomes" id="UP000464262">
    <property type="component" value="Chromosome 2"/>
</dbReference>
<dbReference type="InterPro" id="IPR016181">
    <property type="entry name" value="Acyl_CoA_acyltransferase"/>
</dbReference>
<feature type="binding site" evidence="9">
    <location>
        <begin position="479"/>
        <end position="481"/>
    </location>
    <ligand>
        <name>acetyl-CoA</name>
        <dbReference type="ChEBI" id="CHEBI:57288"/>
    </ligand>
</feature>